<comment type="subcellular location">
    <subcellularLocation>
        <location evidence="1">Membrane</location>
        <topology evidence="1">Multi-pass membrane protein</topology>
    </subcellularLocation>
</comment>
<dbReference type="SUPFAM" id="SSF53822">
    <property type="entry name" value="Periplasmic binding protein-like I"/>
    <property type="match status" value="1"/>
</dbReference>
<organism evidence="8 9">
    <name type="scientific">Pantherophis guttatus</name>
    <name type="common">Corn snake</name>
    <name type="synonym">Elaphe guttata</name>
    <dbReference type="NCBI Taxonomy" id="94885"/>
    <lineage>
        <taxon>Eukaryota</taxon>
        <taxon>Metazoa</taxon>
        <taxon>Chordata</taxon>
        <taxon>Craniata</taxon>
        <taxon>Vertebrata</taxon>
        <taxon>Euteleostomi</taxon>
        <taxon>Lepidosauria</taxon>
        <taxon>Squamata</taxon>
        <taxon>Bifurcata</taxon>
        <taxon>Unidentata</taxon>
        <taxon>Episquamata</taxon>
        <taxon>Toxicofera</taxon>
        <taxon>Serpentes</taxon>
        <taxon>Colubroidea</taxon>
        <taxon>Colubridae</taxon>
        <taxon>Colubrinae</taxon>
        <taxon>Pantherophis</taxon>
    </lineage>
</organism>
<proteinExistence type="predicted"/>
<dbReference type="RefSeq" id="XP_060542421.1">
    <property type="nucleotide sequence ID" value="XM_060686438.1"/>
</dbReference>
<keyword evidence="6" id="KW-0325">Glycoprotein</keyword>
<evidence type="ECO:0000256" key="4">
    <source>
        <dbReference type="ARBA" id="ARBA00023136"/>
    </source>
</evidence>
<evidence type="ECO:0000256" key="1">
    <source>
        <dbReference type="ARBA" id="ARBA00004141"/>
    </source>
</evidence>
<evidence type="ECO:0000256" key="3">
    <source>
        <dbReference type="ARBA" id="ARBA00022989"/>
    </source>
</evidence>
<dbReference type="InterPro" id="IPR028082">
    <property type="entry name" value="Peripla_BP_I"/>
</dbReference>
<keyword evidence="8" id="KW-1185">Reference proteome</keyword>
<keyword evidence="4" id="KW-0472">Membrane</keyword>
<dbReference type="PANTHER" id="PTHR24061">
    <property type="entry name" value="CALCIUM-SENSING RECEPTOR-RELATED"/>
    <property type="match status" value="1"/>
</dbReference>
<reference evidence="9" key="1">
    <citation type="submission" date="2025-08" db="UniProtKB">
        <authorList>
            <consortium name="RefSeq"/>
        </authorList>
    </citation>
    <scope>IDENTIFICATION</scope>
    <source>
        <tissue evidence="9">Blood</tissue>
    </source>
</reference>
<dbReference type="InterPro" id="IPR000337">
    <property type="entry name" value="GPCR_3"/>
</dbReference>
<keyword evidence="2" id="KW-0812">Transmembrane</keyword>
<keyword evidence="3" id="KW-1133">Transmembrane helix</keyword>
<evidence type="ECO:0000313" key="8">
    <source>
        <dbReference type="Proteomes" id="UP001652622"/>
    </source>
</evidence>
<sequence length="354" mass="41201">MTIEEINKNQPYLQNVTLGYNIQNDYFNTIGTSEALLDMLSTGDANVPNYSCGRKDNLLALLDAAASDISIQMSTLVGTYKVAQTSYEIVSEALSDKSQFPFFHPMFPKEGIQYPGIVQLLLHFRWTLIGLFASDTENGENFMRTFTRMLVRNGICVVISQRFSTTRFTAPLRNAISKWRQVNVFLHSIEHVPLLERIIPFHLTFRQLSGPIEGKVWILTIFEKHYMRRNIYFKYIHSVWSFRLQEKKVTKDNAVYKFHFIEPQYRDRSLHCSFSKHAFSVKGRRRCTQKAPMEDKISSMKIVTKVKVFSIVRTLTHVLNAAYASSSRRRRKKDKEKLRTSRLQPWQVLDPNIP</sequence>
<dbReference type="Gene3D" id="3.40.50.2300">
    <property type="match status" value="2"/>
</dbReference>
<dbReference type="Pfam" id="PF01094">
    <property type="entry name" value="ANF_receptor"/>
    <property type="match status" value="1"/>
</dbReference>
<accession>A0ABM3Z222</accession>
<dbReference type="Proteomes" id="UP001652622">
    <property type="component" value="Unplaced"/>
</dbReference>
<protein>
    <submittedName>
        <fullName evidence="9">Vomeronasal type-2 receptor 26-like</fullName>
    </submittedName>
</protein>
<dbReference type="InterPro" id="IPR000068">
    <property type="entry name" value="GPCR_3_Ca_sens_rcpt-rel"/>
</dbReference>
<gene>
    <name evidence="9" type="primary">LOC132710395</name>
</gene>
<evidence type="ECO:0000256" key="2">
    <source>
        <dbReference type="ARBA" id="ARBA00022692"/>
    </source>
</evidence>
<dbReference type="PRINTS" id="PR00248">
    <property type="entry name" value="GPCRMGR"/>
</dbReference>
<dbReference type="InterPro" id="IPR001828">
    <property type="entry name" value="ANF_lig-bd_rcpt"/>
</dbReference>
<feature type="domain" description="Receptor ligand binding region" evidence="7">
    <location>
        <begin position="1"/>
        <end position="346"/>
    </location>
</feature>
<evidence type="ECO:0000256" key="5">
    <source>
        <dbReference type="ARBA" id="ARBA00023170"/>
    </source>
</evidence>
<evidence type="ECO:0000256" key="6">
    <source>
        <dbReference type="ARBA" id="ARBA00023180"/>
    </source>
</evidence>
<evidence type="ECO:0000259" key="7">
    <source>
        <dbReference type="Pfam" id="PF01094"/>
    </source>
</evidence>
<keyword evidence="5" id="KW-0675">Receptor</keyword>
<name>A0ABM3Z222_PANGU</name>
<dbReference type="PANTHER" id="PTHR24061:SF599">
    <property type="entry name" value="G-PROTEIN COUPLED RECEPTORS FAMILY 3 PROFILE DOMAIN-CONTAINING PROTEIN"/>
    <property type="match status" value="1"/>
</dbReference>
<dbReference type="GeneID" id="132710395"/>
<evidence type="ECO:0000313" key="9">
    <source>
        <dbReference type="RefSeq" id="XP_060542421.1"/>
    </source>
</evidence>